<accession>Q7VJG2</accession>
<dbReference type="KEGG" id="hhe:HH_0281"/>
<organism evidence="1 2">
    <name type="scientific">Helicobacter hepaticus (strain ATCC 51449 / 3B1)</name>
    <dbReference type="NCBI Taxonomy" id="235279"/>
    <lineage>
        <taxon>Bacteria</taxon>
        <taxon>Pseudomonadati</taxon>
        <taxon>Campylobacterota</taxon>
        <taxon>Epsilonproteobacteria</taxon>
        <taxon>Campylobacterales</taxon>
        <taxon>Helicobacteraceae</taxon>
        <taxon>Helicobacter</taxon>
    </lineage>
</organism>
<proteinExistence type="predicted"/>
<gene>
    <name evidence="1" type="ordered locus">HH_0281</name>
</gene>
<dbReference type="OrthoDB" id="5329141at2"/>
<reference evidence="1 2" key="1">
    <citation type="journal article" date="2003" name="Proc. Natl. Acad. Sci. U.S.A.">
        <title>The complete genome sequence of the carcinogenic bacterium Helicobacter hepaticus.</title>
        <authorList>
            <person name="Suerbaum S."/>
            <person name="Josenhans C."/>
            <person name="Sterzenbach T."/>
            <person name="Drescher B."/>
            <person name="Brandt P."/>
            <person name="Bell M."/>
            <person name="Droege M."/>
            <person name="Fartmann B."/>
            <person name="Fischer H.-P."/>
            <person name="Ge Z."/>
            <person name="Hoerster A."/>
            <person name="Holland R."/>
            <person name="Klein K."/>
            <person name="Koenig J."/>
            <person name="Macko L."/>
            <person name="Mendz G.L."/>
            <person name="Nyakatura G."/>
            <person name="Schauer D.B."/>
            <person name="Shen Z."/>
            <person name="Weber J."/>
            <person name="Frosch M."/>
            <person name="Fox J.G."/>
        </authorList>
    </citation>
    <scope>NUCLEOTIDE SEQUENCE [LARGE SCALE GENOMIC DNA]</scope>
    <source>
        <strain evidence="2">ATCC 51449 / 3B1</strain>
    </source>
</reference>
<keyword evidence="2" id="KW-1185">Reference proteome</keyword>
<dbReference type="EMBL" id="AE017125">
    <property type="protein sequence ID" value="AAP76878.1"/>
    <property type="molecule type" value="Genomic_DNA"/>
</dbReference>
<evidence type="ECO:0000313" key="2">
    <source>
        <dbReference type="Proteomes" id="UP000002495"/>
    </source>
</evidence>
<dbReference type="Proteomes" id="UP000002495">
    <property type="component" value="Chromosome"/>
</dbReference>
<sequence length="161" mass="19110">MQDSVTKAVIEDLNRYYGKDFITFDKKGMTLHYRGSLKEFFQQEHPTDITKKQLIENEIDFEMRFGDFRDDVLGGSGSMEYCGDNDKLYPNHFGLTNAPLFSFGGFLYEQDELPIKYVFMYLDQYQLKDWVVELRKEGKVTFETFIDNSKIHESRLKEYNQ</sequence>
<evidence type="ECO:0000313" key="1">
    <source>
        <dbReference type="EMBL" id="AAP76878.1"/>
    </source>
</evidence>
<protein>
    <submittedName>
        <fullName evidence="1">Uncharacterized protein</fullName>
    </submittedName>
</protein>
<dbReference type="AlphaFoldDB" id="Q7VJG2"/>
<dbReference type="RefSeq" id="WP_011115125.1">
    <property type="nucleotide sequence ID" value="NC_004917.1"/>
</dbReference>
<dbReference type="eggNOG" id="ENOG5030T9K">
    <property type="taxonomic scope" value="Bacteria"/>
</dbReference>
<name>Q7VJG2_HELHP</name>
<dbReference type="STRING" id="235279.HH_0281"/>
<dbReference type="HOGENOM" id="CLU_1641426_0_0_7"/>